<sequence>MGPSWNFISQILRSSAAMKITSPMTSINCVRMYASTFLRTSSHQLSCQASLQTSQMWRKKRKDSQEYQILQPCPLSWSICRTYAKKGKDKGVFDSLVVKTPDGNFPLIQLGQVVQKSPQLLTINMASSPQYIPQVKQALADSGLNVNPQQDGTSLFIPLPKVTREHRENLAKNAKMLSEQSKKSLRDLYSKYSRKIKASKEGHSSDDLRAADDMVKDLMHSVVHQVEEMTAAKQKELLGGK</sequence>
<dbReference type="FunFam" id="3.30.1360.40:FF:000001">
    <property type="entry name" value="Ribosome-recycling factor"/>
    <property type="match status" value="1"/>
</dbReference>
<dbReference type="Gene3D" id="1.10.132.20">
    <property type="entry name" value="Ribosome-recycling factor"/>
    <property type="match status" value="1"/>
</dbReference>
<evidence type="ECO:0000256" key="2">
    <source>
        <dbReference type="ARBA" id="ARBA00020581"/>
    </source>
</evidence>
<dbReference type="PANTHER" id="PTHR20982">
    <property type="entry name" value="RIBOSOME RECYCLING FACTOR"/>
    <property type="match status" value="1"/>
</dbReference>
<dbReference type="AlphaFoldDB" id="A0AAV4HDE4"/>
<dbReference type="Gene3D" id="3.30.1360.40">
    <property type="match status" value="1"/>
</dbReference>
<dbReference type="InterPro" id="IPR002661">
    <property type="entry name" value="Ribosome_recyc_fac"/>
</dbReference>
<dbReference type="GO" id="GO:0043023">
    <property type="term" value="F:ribosomal large subunit binding"/>
    <property type="evidence" value="ECO:0007669"/>
    <property type="project" value="TreeGrafter"/>
</dbReference>
<dbReference type="InterPro" id="IPR023584">
    <property type="entry name" value="Ribosome_recyc_fac_dom"/>
</dbReference>
<reference evidence="6 7" key="1">
    <citation type="journal article" date="2021" name="Elife">
        <title>Chloroplast acquisition without the gene transfer in kleptoplastic sea slugs, Plakobranchus ocellatus.</title>
        <authorList>
            <person name="Maeda T."/>
            <person name="Takahashi S."/>
            <person name="Yoshida T."/>
            <person name="Shimamura S."/>
            <person name="Takaki Y."/>
            <person name="Nagai Y."/>
            <person name="Toyoda A."/>
            <person name="Suzuki Y."/>
            <person name="Arimoto A."/>
            <person name="Ishii H."/>
            <person name="Satoh N."/>
            <person name="Nishiyama T."/>
            <person name="Hasebe M."/>
            <person name="Maruyama T."/>
            <person name="Minagawa J."/>
            <person name="Obokata J."/>
            <person name="Shigenobu S."/>
        </authorList>
    </citation>
    <scope>NUCLEOTIDE SEQUENCE [LARGE SCALE GENOMIC DNA]</scope>
</reference>
<dbReference type="Pfam" id="PF01765">
    <property type="entry name" value="RRF"/>
    <property type="match status" value="1"/>
</dbReference>
<evidence type="ECO:0000256" key="3">
    <source>
        <dbReference type="ARBA" id="ARBA00022917"/>
    </source>
</evidence>
<organism evidence="6 7">
    <name type="scientific">Elysia marginata</name>
    <dbReference type="NCBI Taxonomy" id="1093978"/>
    <lineage>
        <taxon>Eukaryota</taxon>
        <taxon>Metazoa</taxon>
        <taxon>Spiralia</taxon>
        <taxon>Lophotrochozoa</taxon>
        <taxon>Mollusca</taxon>
        <taxon>Gastropoda</taxon>
        <taxon>Heterobranchia</taxon>
        <taxon>Euthyneura</taxon>
        <taxon>Panpulmonata</taxon>
        <taxon>Sacoglossa</taxon>
        <taxon>Placobranchoidea</taxon>
        <taxon>Plakobranchidae</taxon>
        <taxon>Elysia</taxon>
    </lineage>
</organism>
<proteinExistence type="inferred from homology"/>
<gene>
    <name evidence="6" type="ORF">ElyMa_006277000</name>
</gene>
<evidence type="ECO:0000313" key="6">
    <source>
        <dbReference type="EMBL" id="GFR95589.1"/>
    </source>
</evidence>
<dbReference type="EMBL" id="BMAT01012618">
    <property type="protein sequence ID" value="GFR95589.1"/>
    <property type="molecule type" value="Genomic_DNA"/>
</dbReference>
<accession>A0AAV4HDE4</accession>
<dbReference type="SUPFAM" id="SSF55194">
    <property type="entry name" value="Ribosome recycling factor, RRF"/>
    <property type="match status" value="1"/>
</dbReference>
<dbReference type="PANTHER" id="PTHR20982:SF3">
    <property type="entry name" value="MITOCHONDRIAL RIBOSOME RECYCLING FACTOR PSEUDO 1"/>
    <property type="match status" value="1"/>
</dbReference>
<protein>
    <recommendedName>
        <fullName evidence="2">Ribosome-recycling factor, mitochondrial</fullName>
    </recommendedName>
    <alternativeName>
        <fullName evidence="4">Ribosome-releasing factor, mitochondrial</fullName>
    </alternativeName>
</protein>
<keyword evidence="7" id="KW-1185">Reference proteome</keyword>
<dbReference type="InterPro" id="IPR036191">
    <property type="entry name" value="RRF_sf"/>
</dbReference>
<keyword evidence="3" id="KW-0648">Protein biosynthesis</keyword>
<evidence type="ECO:0000256" key="1">
    <source>
        <dbReference type="ARBA" id="ARBA00005912"/>
    </source>
</evidence>
<dbReference type="GO" id="GO:0006412">
    <property type="term" value="P:translation"/>
    <property type="evidence" value="ECO:0007669"/>
    <property type="project" value="UniProtKB-KW"/>
</dbReference>
<name>A0AAV4HDE4_9GAST</name>
<comment type="caution">
    <text evidence="6">The sequence shown here is derived from an EMBL/GenBank/DDBJ whole genome shotgun (WGS) entry which is preliminary data.</text>
</comment>
<comment type="similarity">
    <text evidence="1">Belongs to the RRF family.</text>
</comment>
<feature type="domain" description="Ribosome recycling factor" evidence="5">
    <location>
        <begin position="91"/>
        <end position="238"/>
    </location>
</feature>
<evidence type="ECO:0000313" key="7">
    <source>
        <dbReference type="Proteomes" id="UP000762676"/>
    </source>
</evidence>
<dbReference type="GO" id="GO:0005739">
    <property type="term" value="C:mitochondrion"/>
    <property type="evidence" value="ECO:0007669"/>
    <property type="project" value="TreeGrafter"/>
</dbReference>
<evidence type="ECO:0000256" key="4">
    <source>
        <dbReference type="ARBA" id="ARBA00033107"/>
    </source>
</evidence>
<dbReference type="Proteomes" id="UP000762676">
    <property type="component" value="Unassembled WGS sequence"/>
</dbReference>
<evidence type="ECO:0000259" key="5">
    <source>
        <dbReference type="Pfam" id="PF01765"/>
    </source>
</evidence>